<organism evidence="9">
    <name type="scientific">Ceratopteris richardii</name>
    <name type="common">Triangle waterfern</name>
    <dbReference type="NCBI Taxonomy" id="49495"/>
    <lineage>
        <taxon>Eukaryota</taxon>
        <taxon>Viridiplantae</taxon>
        <taxon>Streptophyta</taxon>
        <taxon>Embryophyta</taxon>
        <taxon>Tracheophyta</taxon>
        <taxon>Polypodiopsida</taxon>
        <taxon>Polypodiidae</taxon>
        <taxon>Polypodiales</taxon>
        <taxon>Pteridineae</taxon>
        <taxon>Pteridaceae</taxon>
        <taxon>Parkerioideae</taxon>
        <taxon>Ceratopteris</taxon>
    </lineage>
</organism>
<keyword evidence="2" id="KW-0805">Transcription regulation</keyword>
<evidence type="ECO:0000256" key="6">
    <source>
        <dbReference type="SAM" id="Coils"/>
    </source>
</evidence>
<feature type="compositionally biased region" description="Polar residues" evidence="7">
    <location>
        <begin position="255"/>
        <end position="269"/>
    </location>
</feature>
<feature type="coiled-coil region" evidence="6">
    <location>
        <begin position="129"/>
        <end position="186"/>
    </location>
</feature>
<evidence type="ECO:0000256" key="5">
    <source>
        <dbReference type="ARBA" id="ARBA00023242"/>
    </source>
</evidence>
<dbReference type="PANTHER" id="PTHR48019">
    <property type="entry name" value="SERUM RESPONSE FACTOR HOMOLOG"/>
    <property type="match status" value="1"/>
</dbReference>
<evidence type="ECO:0000256" key="7">
    <source>
        <dbReference type="SAM" id="MobiDB-lite"/>
    </source>
</evidence>
<dbReference type="EMBL" id="FM995272">
    <property type="protein sequence ID" value="CAX33873.1"/>
    <property type="molecule type" value="Genomic_DNA"/>
</dbReference>
<dbReference type="GO" id="GO:0005634">
    <property type="term" value="C:nucleus"/>
    <property type="evidence" value="ECO:0007669"/>
    <property type="project" value="UniProtKB-SubCell"/>
</dbReference>
<keyword evidence="3" id="KW-0238">DNA-binding</keyword>
<reference evidence="9" key="1">
    <citation type="journal article" date="2012" name="Mol. Biol. Evol.">
        <title>How MIKC* MADS-box genes originated and evidence for their conserved function throughout the evolution of vascular plant gametophytes.</title>
        <authorList>
            <person name="Kwantes M."/>
            <person name="Liebsch D."/>
            <person name="Verelst W."/>
        </authorList>
    </citation>
    <scope>NUCLEOTIDE SEQUENCE</scope>
</reference>
<dbReference type="GO" id="GO:0000977">
    <property type="term" value="F:RNA polymerase II transcription regulatory region sequence-specific DNA binding"/>
    <property type="evidence" value="ECO:0007669"/>
    <property type="project" value="InterPro"/>
</dbReference>
<gene>
    <name evidence="9" type="primary">m15</name>
</gene>
<dbReference type="FunFam" id="3.40.1810.10:FF:000028">
    <property type="entry name" value="Agamous-like MADS-box protein AGL66 isoform A"/>
    <property type="match status" value="1"/>
</dbReference>
<comment type="subcellular location">
    <subcellularLocation>
        <location evidence="1">Nucleus</location>
    </subcellularLocation>
</comment>
<dbReference type="SUPFAM" id="SSF55455">
    <property type="entry name" value="SRF-like"/>
    <property type="match status" value="1"/>
</dbReference>
<dbReference type="PROSITE" id="PS00350">
    <property type="entry name" value="MADS_BOX_1"/>
    <property type="match status" value="1"/>
</dbReference>
<dbReference type="PRINTS" id="PR00404">
    <property type="entry name" value="MADSDOMAIN"/>
</dbReference>
<evidence type="ECO:0000256" key="3">
    <source>
        <dbReference type="ARBA" id="ARBA00023125"/>
    </source>
</evidence>
<dbReference type="PROSITE" id="PS50066">
    <property type="entry name" value="MADS_BOX_2"/>
    <property type="match status" value="1"/>
</dbReference>
<keyword evidence="4" id="KW-0804">Transcription</keyword>
<evidence type="ECO:0000313" key="9">
    <source>
        <dbReference type="EMBL" id="CAX33873.1"/>
    </source>
</evidence>
<dbReference type="CDD" id="cd00265">
    <property type="entry name" value="MADS_MEF2_like"/>
    <property type="match status" value="1"/>
</dbReference>
<dbReference type="InterPro" id="IPR002100">
    <property type="entry name" value="TF_MADSbox"/>
</dbReference>
<accession>G0KY95</accession>
<evidence type="ECO:0000256" key="2">
    <source>
        <dbReference type="ARBA" id="ARBA00023015"/>
    </source>
</evidence>
<dbReference type="AlphaFoldDB" id="G0KY95"/>
<dbReference type="Gene3D" id="3.40.1810.10">
    <property type="entry name" value="Transcription factor, MADS-box"/>
    <property type="match status" value="1"/>
</dbReference>
<feature type="region of interest" description="Disordered" evidence="7">
    <location>
        <begin position="240"/>
        <end position="269"/>
    </location>
</feature>
<evidence type="ECO:0000259" key="8">
    <source>
        <dbReference type="PROSITE" id="PS50066"/>
    </source>
</evidence>
<keyword evidence="5" id="KW-0539">Nucleus</keyword>
<name>G0KY95_CERRI</name>
<keyword evidence="6" id="KW-0175">Coiled coil</keyword>
<sequence>MGRVKLEIRRIENPTNRQVTYSKRRNGLIKKAYELSVLCDVDIALIIFSPSGRLDHLSGRKRIEDVIARFVNLSDHERTKSQCLKWCDKRSLLPMIANTEMLMRAAKRLKQESYMAVQLSTNSPRVTSFETLQFEVQRSQVQVQDMENRLRMYEGDLKYVNSMQHLEILEQQLQTALETLRIRKQATEGCNFLAHGAAREQMYGMMNIHAQTGKMMEQTISPHWMQWLAVMQDSQMASSQSIVENPGPTPILSLRESQTGGECSSASSSQYPKALCHLNEMQARPPQSDQSSAQHAFSHFRLEQMYRLASQDMQSVKNDKEEMDSREHNHTTENNYAHTANPGVDVNVGSSVISAPTEWQSIFNSVHPSMSNRASSGLLYPAALRQNALLGIMLGCEKRDQQELMPFEVTNVHRGEAGAEAPD</sequence>
<dbReference type="GO" id="GO:0046983">
    <property type="term" value="F:protein dimerization activity"/>
    <property type="evidence" value="ECO:0007669"/>
    <property type="project" value="InterPro"/>
</dbReference>
<protein>
    <submittedName>
        <fullName evidence="9">M15 protein</fullName>
    </submittedName>
</protein>
<dbReference type="SMART" id="SM00432">
    <property type="entry name" value="MADS"/>
    <property type="match status" value="1"/>
</dbReference>
<dbReference type="InterPro" id="IPR036879">
    <property type="entry name" value="TF_MADSbox_sf"/>
</dbReference>
<proteinExistence type="predicted"/>
<evidence type="ECO:0000256" key="1">
    <source>
        <dbReference type="ARBA" id="ARBA00004123"/>
    </source>
</evidence>
<dbReference type="GO" id="GO:0045944">
    <property type="term" value="P:positive regulation of transcription by RNA polymerase II"/>
    <property type="evidence" value="ECO:0007669"/>
    <property type="project" value="InterPro"/>
</dbReference>
<evidence type="ECO:0000256" key="4">
    <source>
        <dbReference type="ARBA" id="ARBA00023163"/>
    </source>
</evidence>
<dbReference type="InterPro" id="IPR050142">
    <property type="entry name" value="MADS-box/MEF2_TF"/>
</dbReference>
<dbReference type="InterPro" id="IPR033896">
    <property type="entry name" value="MEF2-like_N"/>
</dbReference>
<feature type="domain" description="MADS-box" evidence="8">
    <location>
        <begin position="1"/>
        <end position="61"/>
    </location>
</feature>
<dbReference type="Pfam" id="PF00319">
    <property type="entry name" value="SRF-TF"/>
    <property type="match status" value="1"/>
</dbReference>